<dbReference type="OMA" id="GHSNEDY"/>
<comment type="similarity">
    <text evidence="1">Belongs to the methyltransferase superfamily. Type-7 methyltransferase family.</text>
</comment>
<keyword evidence="5" id="KW-0460">Magnesium</keyword>
<dbReference type="Pfam" id="PF03492">
    <property type="entry name" value="Methyltransf_7"/>
    <property type="match status" value="1"/>
</dbReference>
<dbReference type="GO" id="GO:0032259">
    <property type="term" value="P:methylation"/>
    <property type="evidence" value="ECO:0000318"/>
    <property type="project" value="GO_Central"/>
</dbReference>
<proteinExistence type="inferred from homology"/>
<reference evidence="7" key="1">
    <citation type="journal article" date="2017" name="Nature">
        <title>The sunflower genome provides insights into oil metabolism, flowering and Asterid evolution.</title>
        <authorList>
            <person name="Badouin H."/>
            <person name="Gouzy J."/>
            <person name="Grassa C.J."/>
            <person name="Murat F."/>
            <person name="Staton S.E."/>
            <person name="Cottret L."/>
            <person name="Lelandais-Briere C."/>
            <person name="Owens G.L."/>
            <person name="Carrere S."/>
            <person name="Mayjonade B."/>
            <person name="Legrand L."/>
            <person name="Gill N."/>
            <person name="Kane N.C."/>
            <person name="Bowers J.E."/>
            <person name="Hubner S."/>
            <person name="Bellec A."/>
            <person name="Berard A."/>
            <person name="Berges H."/>
            <person name="Blanchet N."/>
            <person name="Boniface M.C."/>
            <person name="Brunel D."/>
            <person name="Catrice O."/>
            <person name="Chaidir N."/>
            <person name="Claudel C."/>
            <person name="Donnadieu C."/>
            <person name="Faraut T."/>
            <person name="Fievet G."/>
            <person name="Helmstetter N."/>
            <person name="King M."/>
            <person name="Knapp S.J."/>
            <person name="Lai Z."/>
            <person name="Le Paslier M.C."/>
            <person name="Lippi Y."/>
            <person name="Lorenzon L."/>
            <person name="Mandel J.R."/>
            <person name="Marage G."/>
            <person name="Marchand G."/>
            <person name="Marquand E."/>
            <person name="Bret-Mestries E."/>
            <person name="Morien E."/>
            <person name="Nambeesan S."/>
            <person name="Nguyen T."/>
            <person name="Pegot-Espagnet P."/>
            <person name="Pouilly N."/>
            <person name="Raftis F."/>
            <person name="Sallet E."/>
            <person name="Schiex T."/>
            <person name="Thomas J."/>
            <person name="Vandecasteele C."/>
            <person name="Vares D."/>
            <person name="Vear F."/>
            <person name="Vautrin S."/>
            <person name="Crespi M."/>
            <person name="Mangin B."/>
            <person name="Burke J.M."/>
            <person name="Salse J."/>
            <person name="Munos S."/>
            <person name="Vincourt P."/>
            <person name="Rieseberg L.H."/>
            <person name="Langlade N.B."/>
        </authorList>
    </citation>
    <scope>NUCLEOTIDE SEQUENCE [LARGE SCALE GENOMIC DNA]</scope>
    <source>
        <strain evidence="7">cv. SF193</strain>
    </source>
</reference>
<accession>A0A251VI10</accession>
<evidence type="ECO:0000256" key="1">
    <source>
        <dbReference type="ARBA" id="ARBA00007967"/>
    </source>
</evidence>
<dbReference type="PANTHER" id="PTHR31009">
    <property type="entry name" value="S-ADENOSYL-L-METHIONINE:CARBOXYL METHYLTRANSFERASE FAMILY PROTEIN"/>
    <property type="match status" value="1"/>
</dbReference>
<keyword evidence="3 6" id="KW-0808">Transferase</keyword>
<dbReference type="FunCoup" id="A0A251VI10">
    <property type="interactions" value="87"/>
</dbReference>
<gene>
    <name evidence="6" type="ORF">HannXRQ_Chr02g0054221</name>
</gene>
<sequence>MRLVDILHMNSGSGDSNSSYANNSLFTKIVMQKAAPLVKRTIKGMANQDKFFDRCFMIADLGCSSGMNTLLLASDIIKTVHEACQENNRKTPQFQVCLNDLFGNDFNNLFKLLPNFYKTLRKDMGEKFGSCFVSAFPGSFYERLFPNESLHLVHSSYSVHWLSQVPEGLENNKQNIYIAKTSPLDVLQAYGKQFQTDFTKFLQLRSEELVHDGRMVIVFQSRSSLDPTNDECSTLWELLTMSLLELLKEGLVLESDINSFNLPFYFPHGDELRRIIEEDGSFSLDDMDIFEVDWDQHDIECNNRGKKTTKSIRAVTETLFTSHFGNSIIDMLFKKFEKKLADYLATKKTRHLCVVISLIKK</sequence>
<dbReference type="EMBL" id="CM007891">
    <property type="protein sequence ID" value="OTG35200.1"/>
    <property type="molecule type" value="Genomic_DNA"/>
</dbReference>
<evidence type="ECO:0000313" key="6">
    <source>
        <dbReference type="EMBL" id="OTG35200.1"/>
    </source>
</evidence>
<keyword evidence="4" id="KW-0479">Metal-binding</keyword>
<dbReference type="InterPro" id="IPR005299">
    <property type="entry name" value="MeTrfase_7"/>
</dbReference>
<keyword evidence="7" id="KW-1185">Reference proteome</keyword>
<dbReference type="InterPro" id="IPR029063">
    <property type="entry name" value="SAM-dependent_MTases_sf"/>
</dbReference>
<name>A0A251VI10_HELAN</name>
<dbReference type="GO" id="GO:0008757">
    <property type="term" value="F:S-adenosylmethionine-dependent methyltransferase activity"/>
    <property type="evidence" value="ECO:0000318"/>
    <property type="project" value="GO_Central"/>
</dbReference>
<evidence type="ECO:0000256" key="4">
    <source>
        <dbReference type="ARBA" id="ARBA00022723"/>
    </source>
</evidence>
<evidence type="ECO:0000256" key="2">
    <source>
        <dbReference type="ARBA" id="ARBA00022603"/>
    </source>
</evidence>
<dbReference type="Proteomes" id="UP000215914">
    <property type="component" value="Chromosome 2"/>
</dbReference>
<dbReference type="SUPFAM" id="SSF53335">
    <property type="entry name" value="S-adenosyl-L-methionine-dependent methyltransferases"/>
    <property type="match status" value="1"/>
</dbReference>
<dbReference type="AlphaFoldDB" id="A0A251VI10"/>
<organism evidence="6 7">
    <name type="scientific">Helianthus annuus</name>
    <name type="common">Common sunflower</name>
    <dbReference type="NCBI Taxonomy" id="4232"/>
    <lineage>
        <taxon>Eukaryota</taxon>
        <taxon>Viridiplantae</taxon>
        <taxon>Streptophyta</taxon>
        <taxon>Embryophyta</taxon>
        <taxon>Tracheophyta</taxon>
        <taxon>Spermatophyta</taxon>
        <taxon>Magnoliopsida</taxon>
        <taxon>eudicotyledons</taxon>
        <taxon>Gunneridae</taxon>
        <taxon>Pentapetalae</taxon>
        <taxon>asterids</taxon>
        <taxon>campanulids</taxon>
        <taxon>Asterales</taxon>
        <taxon>Asteraceae</taxon>
        <taxon>Asteroideae</taxon>
        <taxon>Heliantheae alliance</taxon>
        <taxon>Heliantheae</taxon>
        <taxon>Helianthus</taxon>
    </lineage>
</organism>
<dbReference type="InParanoid" id="A0A251VI10"/>
<dbReference type="InterPro" id="IPR042086">
    <property type="entry name" value="MeTrfase_capping"/>
</dbReference>
<dbReference type="GO" id="GO:0046872">
    <property type="term" value="F:metal ion binding"/>
    <property type="evidence" value="ECO:0007669"/>
    <property type="project" value="UniProtKB-KW"/>
</dbReference>
<keyword evidence="2 6" id="KW-0489">Methyltransferase</keyword>
<dbReference type="Gene3D" id="3.40.50.150">
    <property type="entry name" value="Vaccinia Virus protein VP39"/>
    <property type="match status" value="1"/>
</dbReference>
<evidence type="ECO:0000256" key="5">
    <source>
        <dbReference type="ARBA" id="ARBA00022842"/>
    </source>
</evidence>
<dbReference type="Gene3D" id="1.10.1200.270">
    <property type="entry name" value="Methyltransferase, alpha-helical capping domain"/>
    <property type="match status" value="1"/>
</dbReference>
<evidence type="ECO:0000256" key="3">
    <source>
        <dbReference type="ARBA" id="ARBA00022679"/>
    </source>
</evidence>
<protein>
    <submittedName>
        <fullName evidence="6">Putative SAM dependent carboxyl methyltransferase</fullName>
    </submittedName>
</protein>
<evidence type="ECO:0000313" key="7">
    <source>
        <dbReference type="Proteomes" id="UP000215914"/>
    </source>
</evidence>